<reference evidence="3 4" key="1">
    <citation type="submission" date="2019-05" db="EMBL/GenBank/DDBJ databases">
        <title>Another draft genome of Portunus trituberculatus and its Hox gene families provides insights of decapod evolution.</title>
        <authorList>
            <person name="Jeong J.-H."/>
            <person name="Song I."/>
            <person name="Kim S."/>
            <person name="Choi T."/>
            <person name="Kim D."/>
            <person name="Ryu S."/>
            <person name="Kim W."/>
        </authorList>
    </citation>
    <scope>NUCLEOTIDE SEQUENCE [LARGE SCALE GENOMIC DNA]</scope>
    <source>
        <tissue evidence="3">Muscle</tissue>
    </source>
</reference>
<feature type="compositionally biased region" description="Basic and acidic residues" evidence="1">
    <location>
        <begin position="40"/>
        <end position="51"/>
    </location>
</feature>
<evidence type="ECO:0000256" key="2">
    <source>
        <dbReference type="SAM" id="SignalP"/>
    </source>
</evidence>
<comment type="caution">
    <text evidence="3">The sequence shown here is derived from an EMBL/GenBank/DDBJ whole genome shotgun (WGS) entry which is preliminary data.</text>
</comment>
<gene>
    <name evidence="3" type="ORF">E2C01_041450</name>
</gene>
<dbReference type="Proteomes" id="UP000324222">
    <property type="component" value="Unassembled WGS sequence"/>
</dbReference>
<organism evidence="3 4">
    <name type="scientific">Portunus trituberculatus</name>
    <name type="common">Swimming crab</name>
    <name type="synonym">Neptunus trituberculatus</name>
    <dbReference type="NCBI Taxonomy" id="210409"/>
    <lineage>
        <taxon>Eukaryota</taxon>
        <taxon>Metazoa</taxon>
        <taxon>Ecdysozoa</taxon>
        <taxon>Arthropoda</taxon>
        <taxon>Crustacea</taxon>
        <taxon>Multicrustacea</taxon>
        <taxon>Malacostraca</taxon>
        <taxon>Eumalacostraca</taxon>
        <taxon>Eucarida</taxon>
        <taxon>Decapoda</taxon>
        <taxon>Pleocyemata</taxon>
        <taxon>Brachyura</taxon>
        <taxon>Eubrachyura</taxon>
        <taxon>Portunoidea</taxon>
        <taxon>Portunidae</taxon>
        <taxon>Portuninae</taxon>
        <taxon>Portunus</taxon>
    </lineage>
</organism>
<dbReference type="AlphaFoldDB" id="A0A5B7FQF8"/>
<sequence>MASSLAWPDLVWPCLAWSGLALLCQTTSAVSPPGFAFQHPPEERRCSDTRETHRHAPFPPSLSLPSAPQRGSQASGRPEKKGKYY</sequence>
<keyword evidence="2" id="KW-0732">Signal</keyword>
<evidence type="ECO:0000313" key="3">
    <source>
        <dbReference type="EMBL" id="MPC47696.1"/>
    </source>
</evidence>
<name>A0A5B7FQF8_PORTR</name>
<accession>A0A5B7FQF8</accession>
<feature type="signal peptide" evidence="2">
    <location>
        <begin position="1"/>
        <end position="29"/>
    </location>
</feature>
<feature type="chain" id="PRO_5022704564" evidence="2">
    <location>
        <begin position="30"/>
        <end position="85"/>
    </location>
</feature>
<proteinExistence type="predicted"/>
<protein>
    <submittedName>
        <fullName evidence="3">Uncharacterized protein</fullName>
    </submittedName>
</protein>
<keyword evidence="4" id="KW-1185">Reference proteome</keyword>
<evidence type="ECO:0000256" key="1">
    <source>
        <dbReference type="SAM" id="MobiDB-lite"/>
    </source>
</evidence>
<evidence type="ECO:0000313" key="4">
    <source>
        <dbReference type="Proteomes" id="UP000324222"/>
    </source>
</evidence>
<dbReference type="EMBL" id="VSRR010007878">
    <property type="protein sequence ID" value="MPC47696.1"/>
    <property type="molecule type" value="Genomic_DNA"/>
</dbReference>
<feature type="region of interest" description="Disordered" evidence="1">
    <location>
        <begin position="32"/>
        <end position="85"/>
    </location>
</feature>